<feature type="transmembrane region" description="Helical" evidence="1">
    <location>
        <begin position="68"/>
        <end position="87"/>
    </location>
</feature>
<evidence type="ECO:0000313" key="4">
    <source>
        <dbReference type="Proteomes" id="UP000067203"/>
    </source>
</evidence>
<proteinExistence type="predicted"/>
<sequence length="146" mass="16983">MHKIGSDSLQMFKERIEKRYYYFCIFLFDVLVGFYGLFHLNYLDDPQFTLVHHHKEKLDFLGGMTDDLWFNTLLIAVGIILLLGILSNKRKLSNVAYVISIFMVVLVCTAFSIRGVFETHYNIEWAISFVLILMAIHGPREDGGKR</sequence>
<evidence type="ECO:0000313" key="2">
    <source>
        <dbReference type="EMBL" id="ALJ30751.1"/>
    </source>
</evidence>
<reference evidence="3 5" key="3">
    <citation type="journal article" date="2016" name="Syst. Appl. Microbiol.">
        <title>Genomic characterization of a fructophilic bee symbiont Lactobacillus kunkeei reveals its niche-specific adaptation.</title>
        <authorList>
            <person name="Maeno S."/>
            <person name="Tanizawa Y."/>
            <person name="Kanesaki Y."/>
            <person name="Kubota E."/>
            <person name="Kumar H."/>
            <person name="Dicks L."/>
            <person name="Salminen S."/>
            <person name="Nakagawa J."/>
            <person name="Arita M."/>
            <person name="Endo A."/>
        </authorList>
    </citation>
    <scope>NUCLEOTIDE SEQUENCE [LARGE SCALE GENOMIC DNA]</scope>
    <source>
        <strain evidence="3 5">FF30-6</strain>
    </source>
</reference>
<name>A0A087EMS6_9LACO</name>
<evidence type="ECO:0000256" key="1">
    <source>
        <dbReference type="SAM" id="Phobius"/>
    </source>
</evidence>
<dbReference type="EMBL" id="BDDX01000001">
    <property type="protein sequence ID" value="GAT90037.1"/>
    <property type="molecule type" value="Genomic_DNA"/>
</dbReference>
<organism evidence="3 5">
    <name type="scientific">Apilactobacillus kunkeei</name>
    <dbReference type="NCBI Taxonomy" id="148814"/>
    <lineage>
        <taxon>Bacteria</taxon>
        <taxon>Bacillati</taxon>
        <taxon>Bacillota</taxon>
        <taxon>Bacilli</taxon>
        <taxon>Lactobacillales</taxon>
        <taxon>Lactobacillaceae</taxon>
        <taxon>Apilactobacillus</taxon>
    </lineage>
</organism>
<protein>
    <submittedName>
        <fullName evidence="3">Uncharacterized protein</fullName>
    </submittedName>
</protein>
<dbReference type="STRING" id="148814.APS55_00200"/>
<reference evidence="4" key="1">
    <citation type="submission" date="2015-10" db="EMBL/GenBank/DDBJ databases">
        <title>Bioinformatic analysis of the first complete genome sequence of Lactobacillus kunkeei strain MP2, an Apis mellifera gut isolate.</title>
        <authorList>
            <person name="Asenjo F."/>
            <person name="Olmos A."/>
            <person name="Henriquez-Piskulich P."/>
            <person name="Aldea P."/>
            <person name="Ugalde J.A."/>
            <person name="Trombert A.N."/>
        </authorList>
    </citation>
    <scope>NUCLEOTIDE SEQUENCE [LARGE SCALE GENOMIC DNA]</scope>
    <source>
        <strain evidence="4">MP2</strain>
    </source>
</reference>
<keyword evidence="1" id="KW-1133">Transmembrane helix</keyword>
<dbReference type="Proteomes" id="UP000067203">
    <property type="component" value="Chromosome"/>
</dbReference>
<dbReference type="EMBL" id="CP012920">
    <property type="protein sequence ID" value="ALJ30751.1"/>
    <property type="molecule type" value="Genomic_DNA"/>
</dbReference>
<keyword evidence="1" id="KW-0472">Membrane</keyword>
<feature type="transmembrane region" description="Helical" evidence="1">
    <location>
        <begin position="94"/>
        <end position="113"/>
    </location>
</feature>
<keyword evidence="1" id="KW-0812">Transmembrane</keyword>
<evidence type="ECO:0000313" key="3">
    <source>
        <dbReference type="EMBL" id="GAT90037.1"/>
    </source>
</evidence>
<dbReference type="eggNOG" id="ENOG5030AQE">
    <property type="taxonomic scope" value="Bacteria"/>
</dbReference>
<feature type="transmembrane region" description="Helical" evidence="1">
    <location>
        <begin position="20"/>
        <end position="38"/>
    </location>
</feature>
<dbReference type="KEGG" id="lku:APS55_00200"/>
<gene>
    <name evidence="2" type="ORF">APS55_00200</name>
    <name evidence="3" type="ORF">FF306_00128</name>
</gene>
<dbReference type="Proteomes" id="UP000186588">
    <property type="component" value="Unassembled WGS sequence"/>
</dbReference>
<reference evidence="2 4" key="2">
    <citation type="journal article" date="2016" name="PeerJ">
        <title>Genome sequencing and analysis of the first complete genome of Lactobacillus kunkeei strain MP2, an Apis mellifera gut isolate.</title>
        <authorList>
            <person name="Asenjo F."/>
            <person name="Olmos A."/>
            <person name="Henriquez-Piskulich P."/>
            <person name="Polanco V."/>
            <person name="Aldea P."/>
            <person name="Ugalde J.A."/>
            <person name="Trombert A.N."/>
        </authorList>
    </citation>
    <scope>NUCLEOTIDE SEQUENCE [LARGE SCALE GENOMIC DNA]</scope>
    <source>
        <strain evidence="2 4">MP2</strain>
    </source>
</reference>
<evidence type="ECO:0000313" key="5">
    <source>
        <dbReference type="Proteomes" id="UP000186588"/>
    </source>
</evidence>
<dbReference type="AlphaFoldDB" id="A0A087EMS6"/>
<feature type="transmembrane region" description="Helical" evidence="1">
    <location>
        <begin position="119"/>
        <end position="136"/>
    </location>
</feature>
<accession>A0A087EMS6</accession>